<protein>
    <recommendedName>
        <fullName evidence="2">Copper homeostasis protein cutC homolog</fullName>
    </recommendedName>
</protein>
<dbReference type="Proteomes" id="UP001175000">
    <property type="component" value="Unassembled WGS sequence"/>
</dbReference>
<sequence length="270" mass="28631">MASNSTLTAAQLEVPIFGPDTGALAVVNGARRLELNHAGSYALGGTTPTLPELSFLVASLSTPQNDIPIPVRIMIRPRGPGGPDTQDFLYTPSEIATMRESIIAFKASGLLNPSRGDGFVFGLLRRRGARLEIDVETNRELVETARPYKAVFHRAFDDVLSVDPALGLGESGRGAMECLVECGLDGVLTSGGRGGVMVEGNGERLGDVVRELRGRVEVVVGGGVRSKSVRELRGVVQGEGVWFHSSCLVAVGGEMEFDEGEVRALVENLS</sequence>
<dbReference type="PANTHER" id="PTHR12598">
    <property type="entry name" value="COPPER HOMEOSTASIS PROTEIN CUTC"/>
    <property type="match status" value="1"/>
</dbReference>
<evidence type="ECO:0000313" key="3">
    <source>
        <dbReference type="EMBL" id="KAK0626427.1"/>
    </source>
</evidence>
<dbReference type="AlphaFoldDB" id="A0AA39X3R5"/>
<dbReference type="InterPro" id="IPR005627">
    <property type="entry name" value="CutC-like"/>
</dbReference>
<dbReference type="Gene3D" id="3.20.20.380">
    <property type="entry name" value="Copper homeostasis (CutC) domain"/>
    <property type="match status" value="1"/>
</dbReference>
<proteinExistence type="inferred from homology"/>
<keyword evidence="4" id="KW-1185">Reference proteome</keyword>
<dbReference type="PANTHER" id="PTHR12598:SF0">
    <property type="entry name" value="COPPER HOMEOSTASIS PROTEIN CUTC HOMOLOG"/>
    <property type="match status" value="1"/>
</dbReference>
<comment type="similarity">
    <text evidence="1">Belongs to the CutC family.</text>
</comment>
<dbReference type="SUPFAM" id="SSF110395">
    <property type="entry name" value="CutC-like"/>
    <property type="match status" value="1"/>
</dbReference>
<name>A0AA39X3R5_9PEZI</name>
<evidence type="ECO:0000256" key="1">
    <source>
        <dbReference type="ARBA" id="ARBA00007768"/>
    </source>
</evidence>
<organism evidence="3 4">
    <name type="scientific">Immersiella caudata</name>
    <dbReference type="NCBI Taxonomy" id="314043"/>
    <lineage>
        <taxon>Eukaryota</taxon>
        <taxon>Fungi</taxon>
        <taxon>Dikarya</taxon>
        <taxon>Ascomycota</taxon>
        <taxon>Pezizomycotina</taxon>
        <taxon>Sordariomycetes</taxon>
        <taxon>Sordariomycetidae</taxon>
        <taxon>Sordariales</taxon>
        <taxon>Lasiosphaeriaceae</taxon>
        <taxon>Immersiella</taxon>
    </lineage>
</organism>
<comment type="caution">
    <text evidence="3">The sequence shown here is derived from an EMBL/GenBank/DDBJ whole genome shotgun (WGS) entry which is preliminary data.</text>
</comment>
<gene>
    <name evidence="3" type="ORF">B0T14DRAFT_599828</name>
</gene>
<reference evidence="3" key="1">
    <citation type="submission" date="2023-06" db="EMBL/GenBank/DDBJ databases">
        <title>Genome-scale phylogeny and comparative genomics of the fungal order Sordariales.</title>
        <authorList>
            <consortium name="Lawrence Berkeley National Laboratory"/>
            <person name="Hensen N."/>
            <person name="Bonometti L."/>
            <person name="Westerberg I."/>
            <person name="Brannstrom I.O."/>
            <person name="Guillou S."/>
            <person name="Cros-Aarteil S."/>
            <person name="Calhoun S."/>
            <person name="Haridas S."/>
            <person name="Kuo A."/>
            <person name="Mondo S."/>
            <person name="Pangilinan J."/>
            <person name="Riley R."/>
            <person name="Labutti K."/>
            <person name="Andreopoulos B."/>
            <person name="Lipzen A."/>
            <person name="Chen C."/>
            <person name="Yanf M."/>
            <person name="Daum C."/>
            <person name="Ng V."/>
            <person name="Clum A."/>
            <person name="Steindorff A."/>
            <person name="Ohm R."/>
            <person name="Martin F."/>
            <person name="Silar P."/>
            <person name="Natvig D."/>
            <person name="Lalanne C."/>
            <person name="Gautier V."/>
            <person name="Ament-Velasquez S.L."/>
            <person name="Kruys A."/>
            <person name="Hutchinson M.I."/>
            <person name="Powell A.J."/>
            <person name="Barry K."/>
            <person name="Miller A.N."/>
            <person name="Grigoriev I.V."/>
            <person name="Debuchy R."/>
            <person name="Gladieux P."/>
            <person name="Thoren M.H."/>
            <person name="Johannesson H."/>
        </authorList>
    </citation>
    <scope>NUCLEOTIDE SEQUENCE</scope>
    <source>
        <strain evidence="3">CBS 606.72</strain>
    </source>
</reference>
<evidence type="ECO:0000313" key="4">
    <source>
        <dbReference type="Proteomes" id="UP001175000"/>
    </source>
</evidence>
<dbReference type="InterPro" id="IPR036822">
    <property type="entry name" value="CutC-like_dom_sf"/>
</dbReference>
<accession>A0AA39X3R5</accession>
<dbReference type="EMBL" id="JAULSU010000002">
    <property type="protein sequence ID" value="KAK0626427.1"/>
    <property type="molecule type" value="Genomic_DNA"/>
</dbReference>
<dbReference type="Pfam" id="PF03932">
    <property type="entry name" value="CutC"/>
    <property type="match status" value="1"/>
</dbReference>
<dbReference type="GO" id="GO:0005507">
    <property type="term" value="F:copper ion binding"/>
    <property type="evidence" value="ECO:0007669"/>
    <property type="project" value="TreeGrafter"/>
</dbReference>
<evidence type="ECO:0000256" key="2">
    <source>
        <dbReference type="ARBA" id="ARBA00019014"/>
    </source>
</evidence>